<evidence type="ECO:0000256" key="4">
    <source>
        <dbReference type="SAM" id="MobiDB-lite"/>
    </source>
</evidence>
<evidence type="ECO:0000259" key="5">
    <source>
        <dbReference type="Pfam" id="PF13649"/>
    </source>
</evidence>
<dbReference type="InterPro" id="IPR026113">
    <property type="entry name" value="METTL2/6/8-like"/>
</dbReference>
<dbReference type="PANTHER" id="PTHR22809:SF14">
    <property type="entry name" value="TRNA N(3)-METHYLCYTIDINE METHYLTRANSFERASE"/>
    <property type="match status" value="1"/>
</dbReference>
<dbReference type="AlphaFoldDB" id="A0AB34J1I4"/>
<gene>
    <name evidence="6" type="ORF">AB1Y20_004885</name>
</gene>
<dbReference type="GO" id="GO:0008757">
    <property type="term" value="F:S-adenosylmethionine-dependent methyltransferase activity"/>
    <property type="evidence" value="ECO:0007669"/>
    <property type="project" value="UniProtKB-ARBA"/>
</dbReference>
<proteinExistence type="inferred from homology"/>
<evidence type="ECO:0000256" key="3">
    <source>
        <dbReference type="ARBA" id="ARBA00022679"/>
    </source>
</evidence>
<protein>
    <recommendedName>
        <fullName evidence="5">Methyltransferase domain-containing protein</fullName>
    </recommendedName>
</protein>
<reference evidence="6 7" key="1">
    <citation type="journal article" date="2024" name="Science">
        <title>Giant polyketide synthase enzymes in the biosynthesis of giant marine polyether toxins.</title>
        <authorList>
            <person name="Fallon T.R."/>
            <person name="Shende V.V."/>
            <person name="Wierzbicki I.H."/>
            <person name="Pendleton A.L."/>
            <person name="Watervoot N.F."/>
            <person name="Auber R.P."/>
            <person name="Gonzalez D.J."/>
            <person name="Wisecaver J.H."/>
            <person name="Moore B.S."/>
        </authorList>
    </citation>
    <scope>NUCLEOTIDE SEQUENCE [LARGE SCALE GENOMIC DNA]</scope>
    <source>
        <strain evidence="6 7">12B1</strain>
    </source>
</reference>
<sequence length="796" mass="85858">MAEVSLCGPRLRGARKYLGGSPNLDGSALVGIPSHAAGVLRVALPSGAVALQEEKLPVPPPRHRRGRFKWLRGVLTPDGSIFGIPACADAVLRIHPDGRCSMLGRELIRALPPGEWMWHGAAVGGDGNIYAIPANAERVLKIEPRTGLVSCIGPRLHPGLTSKWYGGIKALDGSIWGIPYNAPSALKITPATGEVEEVGQLGVGGWKWHGGLRSGQFLIGIPSHSDYVLRIDPATHEVALFHTGIVGGRYKWAGGVEDRQGNVWAVPGDSAYALKIVPSTGHVTVIGGLPHEKNKWQNGVCGRDGNVYCIPCDAAQVLCIHTRSGELSLHGELGPRVHKFQGAYAAADGLIWALPENCAHVMRIAPPEEDDCTAARLPSWRAGPELCAAARLAQRRWRARRGRRGGGGEGGGRVEWHVRRVEAGRAAGVEAESLEEMLAARVEAGRAAGVEAKRREERAGEEGSGVGGGVPLEAEESFARWRAWRVRRGVEARVPRGEAGAAARRGGGGVALRQLCDVVFHASEDFRWEELRDRVEPLVRGEAATRRCEALATSPVEQIAGWEAHFRKHATAFERSGSGFFKPRRFLLSEFPMLRAECGMEGPLRVLEVGAGNGSSALPLLLGNPHVRVHASDPSAAAIEQTRRGAEECGVGARLTTEVQRTAATPCSVGCVPFDLAMIVFTLSAVPGDGDVALLRETAQAVRAGGAILLRDYGVFDHRHLVDARRSQPLSGATPYEYIRPGGMHRRYYSLERISELATVVGLVVEELRYLCVRLPNVKKQLTRDRCYVHAVLRKQ</sequence>
<dbReference type="Proteomes" id="UP001515480">
    <property type="component" value="Unassembled WGS sequence"/>
</dbReference>
<dbReference type="CDD" id="cd02440">
    <property type="entry name" value="AdoMet_MTases"/>
    <property type="match status" value="1"/>
</dbReference>
<dbReference type="Pfam" id="PF13649">
    <property type="entry name" value="Methyltransf_25"/>
    <property type="match status" value="1"/>
</dbReference>
<dbReference type="Gene3D" id="2.130.10.10">
    <property type="entry name" value="YVTN repeat-like/Quinoprotein amine dehydrogenase"/>
    <property type="match status" value="1"/>
</dbReference>
<evidence type="ECO:0000256" key="2">
    <source>
        <dbReference type="ARBA" id="ARBA00022603"/>
    </source>
</evidence>
<name>A0AB34J1I4_PRYPA</name>
<dbReference type="Gene3D" id="3.40.50.150">
    <property type="entry name" value="Vaccinia Virus protein VP39"/>
    <property type="match status" value="1"/>
</dbReference>
<keyword evidence="3" id="KW-0808">Transferase</keyword>
<dbReference type="InterPro" id="IPR041698">
    <property type="entry name" value="Methyltransf_25"/>
</dbReference>
<dbReference type="EMBL" id="JBGBPQ010000016">
    <property type="protein sequence ID" value="KAL1508790.1"/>
    <property type="molecule type" value="Genomic_DNA"/>
</dbReference>
<evidence type="ECO:0000313" key="7">
    <source>
        <dbReference type="Proteomes" id="UP001515480"/>
    </source>
</evidence>
<keyword evidence="2" id="KW-0489">Methyltransferase</keyword>
<evidence type="ECO:0000313" key="6">
    <source>
        <dbReference type="EMBL" id="KAL1508790.1"/>
    </source>
</evidence>
<feature type="region of interest" description="Disordered" evidence="4">
    <location>
        <begin position="451"/>
        <end position="470"/>
    </location>
</feature>
<dbReference type="SUPFAM" id="SSF53335">
    <property type="entry name" value="S-adenosyl-L-methionine-dependent methyltransferases"/>
    <property type="match status" value="1"/>
</dbReference>
<comment type="similarity">
    <text evidence="1">Belongs to the methyltransferase superfamily. METL family.</text>
</comment>
<feature type="domain" description="Methyltransferase" evidence="5">
    <location>
        <begin position="606"/>
        <end position="706"/>
    </location>
</feature>
<organism evidence="6 7">
    <name type="scientific">Prymnesium parvum</name>
    <name type="common">Toxic golden alga</name>
    <dbReference type="NCBI Taxonomy" id="97485"/>
    <lineage>
        <taxon>Eukaryota</taxon>
        <taxon>Haptista</taxon>
        <taxon>Haptophyta</taxon>
        <taxon>Prymnesiophyceae</taxon>
        <taxon>Prymnesiales</taxon>
        <taxon>Prymnesiaceae</taxon>
        <taxon>Prymnesium</taxon>
    </lineage>
</organism>
<dbReference type="SUPFAM" id="SSF63829">
    <property type="entry name" value="Calcium-dependent phosphotriesterase"/>
    <property type="match status" value="1"/>
</dbReference>
<dbReference type="GO" id="GO:0032259">
    <property type="term" value="P:methylation"/>
    <property type="evidence" value="ECO:0007669"/>
    <property type="project" value="UniProtKB-KW"/>
</dbReference>
<dbReference type="GO" id="GO:0008173">
    <property type="term" value="F:RNA methyltransferase activity"/>
    <property type="evidence" value="ECO:0007669"/>
    <property type="project" value="UniProtKB-ARBA"/>
</dbReference>
<keyword evidence="7" id="KW-1185">Reference proteome</keyword>
<dbReference type="InterPro" id="IPR029063">
    <property type="entry name" value="SAM-dependent_MTases_sf"/>
</dbReference>
<dbReference type="PANTHER" id="PTHR22809">
    <property type="entry name" value="METHYLTRANSFERASE-RELATED"/>
    <property type="match status" value="1"/>
</dbReference>
<evidence type="ECO:0000256" key="1">
    <source>
        <dbReference type="ARBA" id="ARBA00009725"/>
    </source>
</evidence>
<comment type="caution">
    <text evidence="6">The sequence shown here is derived from an EMBL/GenBank/DDBJ whole genome shotgun (WGS) entry which is preliminary data.</text>
</comment>
<accession>A0AB34J1I4</accession>
<dbReference type="InterPro" id="IPR015943">
    <property type="entry name" value="WD40/YVTN_repeat-like_dom_sf"/>
</dbReference>
<feature type="compositionally biased region" description="Basic and acidic residues" evidence="4">
    <location>
        <begin position="451"/>
        <end position="461"/>
    </location>
</feature>